<name>A0A914LVI1_MELIC</name>
<evidence type="ECO:0000313" key="1">
    <source>
        <dbReference type="Proteomes" id="UP000887563"/>
    </source>
</evidence>
<protein>
    <submittedName>
        <fullName evidence="2">Uncharacterized protein</fullName>
    </submittedName>
</protein>
<dbReference type="AlphaFoldDB" id="A0A914LVI1"/>
<proteinExistence type="predicted"/>
<evidence type="ECO:0000313" key="2">
    <source>
        <dbReference type="WBParaSite" id="Minc3s00847g18045"/>
    </source>
</evidence>
<reference evidence="2" key="1">
    <citation type="submission" date="2022-11" db="UniProtKB">
        <authorList>
            <consortium name="WormBaseParasite"/>
        </authorList>
    </citation>
    <scope>IDENTIFICATION</scope>
</reference>
<organism evidence="1 2">
    <name type="scientific">Meloidogyne incognita</name>
    <name type="common">Southern root-knot nematode worm</name>
    <name type="synonym">Oxyuris incognita</name>
    <dbReference type="NCBI Taxonomy" id="6306"/>
    <lineage>
        <taxon>Eukaryota</taxon>
        <taxon>Metazoa</taxon>
        <taxon>Ecdysozoa</taxon>
        <taxon>Nematoda</taxon>
        <taxon>Chromadorea</taxon>
        <taxon>Rhabditida</taxon>
        <taxon>Tylenchina</taxon>
        <taxon>Tylenchomorpha</taxon>
        <taxon>Tylenchoidea</taxon>
        <taxon>Meloidogynidae</taxon>
        <taxon>Meloidogyninae</taxon>
        <taxon>Meloidogyne</taxon>
        <taxon>Meloidogyne incognita group</taxon>
    </lineage>
</organism>
<keyword evidence="1" id="KW-1185">Reference proteome</keyword>
<dbReference type="WBParaSite" id="Minc3s00847g18045">
    <property type="protein sequence ID" value="Minc3s00847g18045"/>
    <property type="gene ID" value="Minc3s00847g18045"/>
</dbReference>
<accession>A0A914LVI1</accession>
<dbReference type="Proteomes" id="UP000887563">
    <property type="component" value="Unplaced"/>
</dbReference>
<sequence length="61" mass="6449">MFEAGRRSTIPEGSTRTRLIGNLIGELGRGCGGSKIIFNFEGACGCGFVVGMFCDWCLSVA</sequence>